<accession>B3QXV5</accession>
<evidence type="ECO:0000313" key="2">
    <source>
        <dbReference type="Proteomes" id="UP000001208"/>
    </source>
</evidence>
<sequence length="199" mass="23723">MMKEREDFLEIAEKNLQRAIYIINELQIIETWKKFGVVANLIGSVPTGLLMKNKDIDFHVYSDNFSITDSFYAISEFAKNERVKRITYDNLLDTDEKCLEWHMWYLDNDNELWQIDMIHILKDSFYAGKMERVVQRITEVMTPELKKTILSIKNEVSKNEKIMGIEIYMAVIRDKVKNYSELIEWRKSQSNEPIIDWIP</sequence>
<dbReference type="AlphaFoldDB" id="B3QXV5"/>
<dbReference type="KEGG" id="cts:Ctha_1019"/>
<proteinExistence type="predicted"/>
<dbReference type="eggNOG" id="ENOG502ZCAQ">
    <property type="taxonomic scope" value="Bacteria"/>
</dbReference>
<dbReference type="Proteomes" id="UP000001208">
    <property type="component" value="Chromosome"/>
</dbReference>
<protein>
    <recommendedName>
        <fullName evidence="3">Polymerase nucleotidyl transferase domain-containing protein</fullName>
    </recommendedName>
</protein>
<evidence type="ECO:0008006" key="3">
    <source>
        <dbReference type="Google" id="ProtNLM"/>
    </source>
</evidence>
<evidence type="ECO:0000313" key="1">
    <source>
        <dbReference type="EMBL" id="ACF13483.1"/>
    </source>
</evidence>
<name>B3QXV5_CHLT3</name>
<keyword evidence="2" id="KW-1185">Reference proteome</keyword>
<reference evidence="1 2" key="1">
    <citation type="submission" date="2008-06" db="EMBL/GenBank/DDBJ databases">
        <title>Complete sequence of Chloroherpeton thalassium ATCC 35110.</title>
        <authorList>
            <consortium name="US DOE Joint Genome Institute"/>
            <person name="Lucas S."/>
            <person name="Copeland A."/>
            <person name="Lapidus A."/>
            <person name="Glavina del Rio T."/>
            <person name="Dalin E."/>
            <person name="Tice H."/>
            <person name="Bruce D."/>
            <person name="Goodwin L."/>
            <person name="Pitluck S."/>
            <person name="Schmutz J."/>
            <person name="Larimer F."/>
            <person name="Land M."/>
            <person name="Hauser L."/>
            <person name="Kyrpides N."/>
            <person name="Mikhailova N."/>
            <person name="Liu Z."/>
            <person name="Li T."/>
            <person name="Zhao F."/>
            <person name="Overmann J."/>
            <person name="Bryant D.A."/>
            <person name="Richardson P."/>
        </authorList>
    </citation>
    <scope>NUCLEOTIDE SEQUENCE [LARGE SCALE GENOMIC DNA]</scope>
    <source>
        <strain evidence="2">ATCC 35110 / GB-78</strain>
    </source>
</reference>
<organism evidence="1 2">
    <name type="scientific">Chloroherpeton thalassium (strain ATCC 35110 / GB-78)</name>
    <dbReference type="NCBI Taxonomy" id="517418"/>
    <lineage>
        <taxon>Bacteria</taxon>
        <taxon>Pseudomonadati</taxon>
        <taxon>Chlorobiota</taxon>
        <taxon>Chlorobiia</taxon>
        <taxon>Chlorobiales</taxon>
        <taxon>Chloroherpetonaceae</taxon>
        <taxon>Chloroherpeton</taxon>
    </lineage>
</organism>
<dbReference type="HOGENOM" id="CLU_117106_0_0_10"/>
<dbReference type="EMBL" id="CP001100">
    <property type="protein sequence ID" value="ACF13483.1"/>
    <property type="molecule type" value="Genomic_DNA"/>
</dbReference>
<dbReference type="RefSeq" id="WP_012499567.1">
    <property type="nucleotide sequence ID" value="NC_011026.1"/>
</dbReference>
<gene>
    <name evidence="1" type="ordered locus">Ctha_1019</name>
</gene>